<keyword evidence="2" id="KW-1185">Reference proteome</keyword>
<dbReference type="RefSeq" id="WP_093319871.1">
    <property type="nucleotide sequence ID" value="NZ_FOHV01000012.1"/>
</dbReference>
<dbReference type="AlphaFoldDB" id="A0A1I0CWH9"/>
<dbReference type="OrthoDB" id="8403777at2"/>
<name>A0A1I0CWH9_9GAMM</name>
<protein>
    <submittedName>
        <fullName evidence="1">Uncharacterized protein</fullName>
    </submittedName>
</protein>
<accession>A0A1I0CWH9</accession>
<proteinExistence type="predicted"/>
<reference evidence="2" key="1">
    <citation type="submission" date="2016-10" db="EMBL/GenBank/DDBJ databases">
        <authorList>
            <person name="Varghese N."/>
            <person name="Submissions S."/>
        </authorList>
    </citation>
    <scope>NUCLEOTIDE SEQUENCE [LARGE SCALE GENOMIC DNA]</scope>
    <source>
        <strain evidence="2">DSM 18579</strain>
    </source>
</reference>
<evidence type="ECO:0000313" key="2">
    <source>
        <dbReference type="Proteomes" id="UP000242642"/>
    </source>
</evidence>
<dbReference type="Proteomes" id="UP000242642">
    <property type="component" value="Unassembled WGS sequence"/>
</dbReference>
<evidence type="ECO:0000313" key="1">
    <source>
        <dbReference type="EMBL" id="SET24205.1"/>
    </source>
</evidence>
<dbReference type="STRING" id="1123402.SAMN02583745_01780"/>
<dbReference type="EMBL" id="FOHV01000012">
    <property type="protein sequence ID" value="SET24205.1"/>
    <property type="molecule type" value="Genomic_DNA"/>
</dbReference>
<dbReference type="NCBIfam" id="NF042945">
    <property type="entry name" value="DUF4297_antiphage"/>
    <property type="match status" value="1"/>
</dbReference>
<organism evidence="1 2">
    <name type="scientific">Thorsellia anophelis DSM 18579</name>
    <dbReference type="NCBI Taxonomy" id="1123402"/>
    <lineage>
        <taxon>Bacteria</taxon>
        <taxon>Pseudomonadati</taxon>
        <taxon>Pseudomonadota</taxon>
        <taxon>Gammaproteobacteria</taxon>
        <taxon>Enterobacterales</taxon>
        <taxon>Thorselliaceae</taxon>
        <taxon>Thorsellia</taxon>
    </lineage>
</organism>
<gene>
    <name evidence="1" type="ORF">SAMN02583745_01780</name>
</gene>
<sequence>MKDRSAHSTIKGYFYQFDKTILKLLEAAADDTIVVEGIEDIDIIDENSSTFIQCKYYESTKYNHSIIKTSVIQMLTHFLASSYNIDKILNYNIYGYFKEGQHKLPSILTIDFFKKNFLTYKENGLENKIHEKLQIHDYQLTDFLNRFNINIYALSYEEQQKKIEELLVSKIPECTPIDARLFYYPNAINTIQKLATHPNKKSRTITNKVFINSINSKDVIFNNWLKIKFGEEYYAKYLFKKYFKPNGTKMNKFSRFFIFDFSNSTSPEKISSTLYKIGHYFSHKEHRNTPQDDRFCPYILIRGIKEYDLIAIKQNLYKQNFLFNDGYPFKGSEFSVKSITMAPTADQLWKIKFIPSEDYLLSTINAISDSAVEIYDFYENAPLDTNYTKGRTHYKIQTINPFLIEEIIKS</sequence>